<sequence length="202" mass="24426">MVYSFTFPQEIIDSIQERIEVLERCLNDANPQDEAMAEMLELANIRQISFSEFKEEARQMLYLLQKFLKLDKKLKEQEKQGDLSILLFVRYNFLFKEIIDNYWNFFQTKKGRKLFKAIFMLWEKTYKEFPRIRQFNKNEIYIILETLKNILLSVIEISLKINVLTEEQVNFNIEDITPKESETTLTFLASIKKWDYVYRKLA</sequence>
<reference evidence="1 2" key="1">
    <citation type="submission" date="2015-09" db="EMBL/GenBank/DDBJ databases">
        <title>Whole genome shotgun sequence assembly of Aphanizomenon flos-aquae UKL13.</title>
        <authorList>
            <person name="Driscoll C."/>
        </authorList>
    </citation>
    <scope>NUCLEOTIDE SEQUENCE [LARGE SCALE GENOMIC DNA]</scope>
    <source>
        <strain evidence="1">MDT13</strain>
    </source>
</reference>
<accession>A0A1B7VVG9</accession>
<organism evidence="1 2">
    <name type="scientific">Aphanizomenon flos-aquae LD13</name>
    <dbReference type="NCBI Taxonomy" id="1710894"/>
    <lineage>
        <taxon>Bacteria</taxon>
        <taxon>Bacillati</taxon>
        <taxon>Cyanobacteriota</taxon>
        <taxon>Cyanophyceae</taxon>
        <taxon>Nostocales</taxon>
        <taxon>Aphanizomenonaceae</taxon>
        <taxon>Aphanizomenon</taxon>
    </lineage>
</organism>
<evidence type="ECO:0000313" key="1">
    <source>
        <dbReference type="EMBL" id="OBQ24870.1"/>
    </source>
</evidence>
<proteinExistence type="predicted"/>
<comment type="caution">
    <text evidence="1">The sequence shown here is derived from an EMBL/GenBank/DDBJ whole genome shotgun (WGS) entry which is preliminary data.</text>
</comment>
<evidence type="ECO:0000313" key="2">
    <source>
        <dbReference type="Proteomes" id="UP000092382"/>
    </source>
</evidence>
<protein>
    <submittedName>
        <fullName evidence="1">Uncharacterized protein</fullName>
    </submittedName>
</protein>
<dbReference type="EMBL" id="LJOY01000043">
    <property type="protein sequence ID" value="OBQ24870.1"/>
    <property type="molecule type" value="Genomic_DNA"/>
</dbReference>
<gene>
    <name evidence="1" type="ORF">AN481_13170</name>
</gene>
<dbReference type="PATRIC" id="fig|1710894.3.peg.531"/>
<dbReference type="AlphaFoldDB" id="A0A1B7VVG9"/>
<dbReference type="STRING" id="1803587.GCA_001593825_00586"/>
<dbReference type="Proteomes" id="UP000092382">
    <property type="component" value="Unassembled WGS sequence"/>
</dbReference>
<name>A0A1B7VVG9_APHFL</name>